<proteinExistence type="inferred from homology"/>
<dbReference type="InterPro" id="IPR013783">
    <property type="entry name" value="Ig-like_fold"/>
</dbReference>
<dbReference type="PRINTS" id="PR00969">
    <property type="entry name" value="CHAPERONPILI"/>
</dbReference>
<dbReference type="InterPro" id="IPR050643">
    <property type="entry name" value="Periplasmic_pilus_chap"/>
</dbReference>
<keyword evidence="5" id="KW-0574">Periplasm</keyword>
<protein>
    <submittedName>
        <fullName evidence="12">Fimbria/pilus periplasmic chaperone</fullName>
    </submittedName>
</protein>
<dbReference type="Pfam" id="PF00345">
    <property type="entry name" value="PapD_N"/>
    <property type="match status" value="1"/>
</dbReference>
<dbReference type="GO" id="GO:0071555">
    <property type="term" value="P:cell wall organization"/>
    <property type="evidence" value="ECO:0007669"/>
    <property type="project" value="InterPro"/>
</dbReference>
<keyword evidence="6 8" id="KW-0143">Chaperone</keyword>
<evidence type="ECO:0000259" key="10">
    <source>
        <dbReference type="Pfam" id="PF00345"/>
    </source>
</evidence>
<dbReference type="Pfam" id="PF02753">
    <property type="entry name" value="PapD_C"/>
    <property type="match status" value="1"/>
</dbReference>
<feature type="domain" description="Pili assembly chaperone N-terminal" evidence="10">
    <location>
        <begin position="24"/>
        <end position="141"/>
    </location>
</feature>
<feature type="chain" id="PRO_5043975244" evidence="9">
    <location>
        <begin position="23"/>
        <end position="246"/>
    </location>
</feature>
<reference evidence="12" key="1">
    <citation type="submission" date="2024-06" db="EMBL/GenBank/DDBJ databases">
        <title>Multiomics insights into the TNT degradation mechanism by Pantoea sp. BJ2 isolated from an ammunition destruction site.</title>
        <authorList>
            <person name="Luo J."/>
        </authorList>
    </citation>
    <scope>NUCLEOTIDE SEQUENCE</scope>
    <source>
        <strain evidence="12">BJ2</strain>
    </source>
</reference>
<evidence type="ECO:0000256" key="5">
    <source>
        <dbReference type="ARBA" id="ARBA00022764"/>
    </source>
</evidence>
<organism evidence="12">
    <name type="scientific">Pantoea sp. BJ2</name>
    <dbReference type="NCBI Taxonomy" id="3141322"/>
    <lineage>
        <taxon>Bacteria</taxon>
        <taxon>Pseudomonadati</taxon>
        <taxon>Pseudomonadota</taxon>
        <taxon>Gammaproteobacteria</taxon>
        <taxon>Enterobacterales</taxon>
        <taxon>Erwiniaceae</taxon>
        <taxon>Pantoea</taxon>
    </lineage>
</organism>
<dbReference type="PANTHER" id="PTHR30251:SF2">
    <property type="entry name" value="FIMBRIAL CHAPERONE YADV-RELATED"/>
    <property type="match status" value="1"/>
</dbReference>
<dbReference type="InterPro" id="IPR036316">
    <property type="entry name" value="Pili_assmbl_chap_C_dom_sf"/>
</dbReference>
<evidence type="ECO:0000256" key="1">
    <source>
        <dbReference type="ARBA" id="ARBA00004418"/>
    </source>
</evidence>
<keyword evidence="3" id="KW-1029">Fimbrium biogenesis</keyword>
<keyword evidence="4 9" id="KW-0732">Signal</keyword>
<evidence type="ECO:0000256" key="6">
    <source>
        <dbReference type="ARBA" id="ARBA00023186"/>
    </source>
</evidence>
<gene>
    <name evidence="12" type="ORF">AAF463_00220</name>
</gene>
<dbReference type="SUPFAM" id="SSF49354">
    <property type="entry name" value="PapD-like"/>
    <property type="match status" value="1"/>
</dbReference>
<dbReference type="InterPro" id="IPR001829">
    <property type="entry name" value="Pili_assmbl_chaperone_bac"/>
</dbReference>
<evidence type="ECO:0000259" key="11">
    <source>
        <dbReference type="Pfam" id="PF02753"/>
    </source>
</evidence>
<evidence type="ECO:0000256" key="7">
    <source>
        <dbReference type="ARBA" id="ARBA00023319"/>
    </source>
</evidence>
<accession>A0AAU7TV59</accession>
<dbReference type="FunFam" id="2.60.40.10:FF:000458">
    <property type="entry name" value="Molecular chaperone FimC"/>
    <property type="match status" value="1"/>
</dbReference>
<evidence type="ECO:0000256" key="9">
    <source>
        <dbReference type="SAM" id="SignalP"/>
    </source>
</evidence>
<evidence type="ECO:0000313" key="12">
    <source>
        <dbReference type="EMBL" id="XBV44802.1"/>
    </source>
</evidence>
<dbReference type="EMBL" id="CP158292">
    <property type="protein sequence ID" value="XBV44802.1"/>
    <property type="molecule type" value="Genomic_DNA"/>
</dbReference>
<feature type="domain" description="Pili assembly chaperone C-terminal" evidence="11">
    <location>
        <begin position="167"/>
        <end position="227"/>
    </location>
</feature>
<dbReference type="PROSITE" id="PS00635">
    <property type="entry name" value="PILI_CHAPERONE"/>
    <property type="match status" value="1"/>
</dbReference>
<keyword evidence="7" id="KW-0393">Immunoglobulin domain</keyword>
<dbReference type="SUPFAM" id="SSF49584">
    <property type="entry name" value="Periplasmic chaperone C-domain"/>
    <property type="match status" value="1"/>
</dbReference>
<dbReference type="InterPro" id="IPR018046">
    <property type="entry name" value="Pili_assmbl_chaperone_CS"/>
</dbReference>
<sequence>MKFVNRKALLLLALSISSQGYAAVALDRTRVIFDGNQNSTSVVIANNNEKLPYLAQSWIEDADGKKINSPLTVVPPLQRLEPGKKSQIRIDALPAINTLPKDRESLYYFNLREIPPRTDKPNTLQIALQTKVKIFYRPAAIVPDEKLYLNPWQEKMVLNLQGKKVIVENPTPYYITLANVQREMKGKTLAGFQPVMVSPFGKADLGVTAEAIGNKPLLTYINDYGGRPELPFNCSATKCVSVPQKK</sequence>
<dbReference type="RefSeq" id="WP_350261333.1">
    <property type="nucleotide sequence ID" value="NZ_CP158292.1"/>
</dbReference>
<evidence type="ECO:0000256" key="8">
    <source>
        <dbReference type="RuleBase" id="RU003918"/>
    </source>
</evidence>
<feature type="signal peptide" evidence="9">
    <location>
        <begin position="1"/>
        <end position="22"/>
    </location>
</feature>
<dbReference type="InterPro" id="IPR008962">
    <property type="entry name" value="PapD-like_sf"/>
</dbReference>
<name>A0AAU7TV59_9GAMM</name>
<dbReference type="PANTHER" id="PTHR30251">
    <property type="entry name" value="PILUS ASSEMBLY CHAPERONE"/>
    <property type="match status" value="1"/>
</dbReference>
<evidence type="ECO:0000256" key="3">
    <source>
        <dbReference type="ARBA" id="ARBA00022558"/>
    </source>
</evidence>
<dbReference type="Gene3D" id="2.60.40.10">
    <property type="entry name" value="Immunoglobulins"/>
    <property type="match status" value="2"/>
</dbReference>
<dbReference type="InterPro" id="IPR016148">
    <property type="entry name" value="Pili_assmbl_chaperone_C"/>
</dbReference>
<evidence type="ECO:0000256" key="4">
    <source>
        <dbReference type="ARBA" id="ARBA00022729"/>
    </source>
</evidence>
<comment type="similarity">
    <text evidence="2 8">Belongs to the periplasmic pilus chaperone family.</text>
</comment>
<dbReference type="AlphaFoldDB" id="A0AAU7TV59"/>
<comment type="subcellular location">
    <subcellularLocation>
        <location evidence="1 8">Periplasm</location>
    </subcellularLocation>
</comment>
<dbReference type="InterPro" id="IPR016147">
    <property type="entry name" value="Pili_assmbl_chaperone_N"/>
</dbReference>
<evidence type="ECO:0000256" key="2">
    <source>
        <dbReference type="ARBA" id="ARBA00007399"/>
    </source>
</evidence>
<dbReference type="GO" id="GO:0030288">
    <property type="term" value="C:outer membrane-bounded periplasmic space"/>
    <property type="evidence" value="ECO:0007669"/>
    <property type="project" value="InterPro"/>
</dbReference>